<dbReference type="STRING" id="451379.A0A158R6B6"/>
<dbReference type="GO" id="GO:0005737">
    <property type="term" value="C:cytoplasm"/>
    <property type="evidence" value="ECO:0007669"/>
    <property type="project" value="UniProtKB-SubCell"/>
</dbReference>
<dbReference type="InterPro" id="IPR025954">
    <property type="entry name" value="DBC1/CARP1_inactive_NUDIX"/>
</dbReference>
<comment type="subcellular location">
    <subcellularLocation>
        <location evidence="1">Cytoplasm</location>
    </subcellularLocation>
</comment>
<evidence type="ECO:0000256" key="1">
    <source>
        <dbReference type="ARBA" id="ARBA00004496"/>
    </source>
</evidence>
<feature type="compositionally biased region" description="Polar residues" evidence="8">
    <location>
        <begin position="273"/>
        <end position="282"/>
    </location>
</feature>
<evidence type="ECO:0000256" key="7">
    <source>
        <dbReference type="SAM" id="Coils"/>
    </source>
</evidence>
<feature type="region of interest" description="Disordered" evidence="8">
    <location>
        <begin position="574"/>
        <end position="633"/>
    </location>
</feature>
<dbReference type="PROSITE" id="PS50800">
    <property type="entry name" value="SAP"/>
    <property type="match status" value="1"/>
</dbReference>
<dbReference type="WBParaSite" id="SMUV_0001064501-mRNA-1">
    <property type="protein sequence ID" value="SMUV_0001064501-mRNA-1"/>
    <property type="gene ID" value="SMUV_0001064501"/>
</dbReference>
<feature type="compositionally biased region" description="Basic and acidic residues" evidence="8">
    <location>
        <begin position="262"/>
        <end position="272"/>
    </location>
</feature>
<keyword evidence="5" id="KW-0010">Activator</keyword>
<dbReference type="AlphaFoldDB" id="A0A158R6B6"/>
<keyword evidence="6" id="KW-0131">Cell cycle</keyword>
<evidence type="ECO:0000256" key="2">
    <source>
        <dbReference type="ARBA" id="ARBA00022490"/>
    </source>
</evidence>
<feature type="region of interest" description="Disordered" evidence="8">
    <location>
        <begin position="1178"/>
        <end position="1215"/>
    </location>
</feature>
<evidence type="ECO:0000259" key="9">
    <source>
        <dbReference type="PROSITE" id="PS50800"/>
    </source>
</evidence>
<feature type="region of interest" description="Disordered" evidence="8">
    <location>
        <begin position="673"/>
        <end position="718"/>
    </location>
</feature>
<dbReference type="PANTHER" id="PTHR14304:SF11">
    <property type="entry name" value="SAP DOMAIN-CONTAINING PROTEIN"/>
    <property type="match status" value="1"/>
</dbReference>
<evidence type="ECO:0000256" key="4">
    <source>
        <dbReference type="ARBA" id="ARBA00023054"/>
    </source>
</evidence>
<evidence type="ECO:0000313" key="11">
    <source>
        <dbReference type="WBParaSite" id="SMUV_0001064501-mRNA-1"/>
    </source>
</evidence>
<evidence type="ECO:0000256" key="6">
    <source>
        <dbReference type="ARBA" id="ARBA00023306"/>
    </source>
</evidence>
<dbReference type="InterPro" id="IPR025223">
    <property type="entry name" value="S1-like_RNA-bd_dom"/>
</dbReference>
<evidence type="ECO:0000256" key="5">
    <source>
        <dbReference type="ARBA" id="ARBA00023159"/>
    </source>
</evidence>
<feature type="region of interest" description="Disordered" evidence="8">
    <location>
        <begin position="1120"/>
        <end position="1153"/>
    </location>
</feature>
<feature type="domain" description="SAP" evidence="9">
    <location>
        <begin position="638"/>
        <end position="672"/>
    </location>
</feature>
<feature type="compositionally biased region" description="Polar residues" evidence="8">
    <location>
        <begin position="1202"/>
        <end position="1215"/>
    </location>
</feature>
<protein>
    <submittedName>
        <fullName evidence="11">SAP domain-containing protein</fullName>
    </submittedName>
</protein>
<evidence type="ECO:0000313" key="10">
    <source>
        <dbReference type="Proteomes" id="UP000046393"/>
    </source>
</evidence>
<feature type="compositionally biased region" description="Basic and acidic residues" evidence="8">
    <location>
        <begin position="1185"/>
        <end position="1200"/>
    </location>
</feature>
<dbReference type="InterPro" id="IPR011992">
    <property type="entry name" value="EF-hand-dom_pair"/>
</dbReference>
<dbReference type="Gene3D" id="1.10.238.10">
    <property type="entry name" value="EF-hand"/>
    <property type="match status" value="1"/>
</dbReference>
<dbReference type="Pfam" id="PF19256">
    <property type="entry name" value="LAIKA"/>
    <property type="match status" value="1"/>
</dbReference>
<organism evidence="10 11">
    <name type="scientific">Syphacia muris</name>
    <dbReference type="NCBI Taxonomy" id="451379"/>
    <lineage>
        <taxon>Eukaryota</taxon>
        <taxon>Metazoa</taxon>
        <taxon>Ecdysozoa</taxon>
        <taxon>Nematoda</taxon>
        <taxon>Chromadorea</taxon>
        <taxon>Rhabditida</taxon>
        <taxon>Spirurina</taxon>
        <taxon>Oxyuridomorpha</taxon>
        <taxon>Oxyuroidea</taxon>
        <taxon>Oxyuridae</taxon>
        <taxon>Syphacia</taxon>
    </lineage>
</organism>
<proteinExistence type="predicted"/>
<dbReference type="SMART" id="SM01122">
    <property type="entry name" value="DBC1"/>
    <property type="match status" value="1"/>
</dbReference>
<name>A0A158R6B6_9BILA</name>
<keyword evidence="4 7" id="KW-0175">Coiled coil</keyword>
<dbReference type="SUPFAM" id="SSF68906">
    <property type="entry name" value="SAP domain"/>
    <property type="match status" value="1"/>
</dbReference>
<dbReference type="Gene3D" id="1.10.720.30">
    <property type="entry name" value="SAP domain"/>
    <property type="match status" value="1"/>
</dbReference>
<evidence type="ECO:0000256" key="3">
    <source>
        <dbReference type="ARBA" id="ARBA00022553"/>
    </source>
</evidence>
<dbReference type="PANTHER" id="PTHR14304">
    <property type="entry name" value="CELL DIVISION CYCLE AND APOPTOSIS REGULATOR PROTEIN"/>
    <property type="match status" value="1"/>
</dbReference>
<dbReference type="SMART" id="SM00513">
    <property type="entry name" value="SAP"/>
    <property type="match status" value="1"/>
</dbReference>
<keyword evidence="3" id="KW-0597">Phosphoprotein</keyword>
<dbReference type="GO" id="GO:0006355">
    <property type="term" value="P:regulation of DNA-templated transcription"/>
    <property type="evidence" value="ECO:0007669"/>
    <property type="project" value="InterPro"/>
</dbReference>
<dbReference type="InterPro" id="IPR036361">
    <property type="entry name" value="SAP_dom_sf"/>
</dbReference>
<keyword evidence="2" id="KW-0963">Cytoplasm</keyword>
<dbReference type="InterPro" id="IPR025224">
    <property type="entry name" value="CCAR1/CCAR2"/>
</dbReference>
<accession>A0A158R6B6</accession>
<feature type="compositionally biased region" description="Low complexity" evidence="8">
    <location>
        <begin position="221"/>
        <end position="233"/>
    </location>
</feature>
<sequence length="1215" mass="135070">MFLGGQQLNPGLFQNPLIGGQPFGGVAQMNVPNMINAAAFSQQAAASMGMNLGLLQTPQQTIRMQAQQQQLQQKTRTFSGVVTKMHDNYGFIDDDVFFQVSVVRGTLPRSGDRVMVEAQYNPAMPFKWNAFRVQLIGNEKSGPQGDIRGRQLSSPRGPLMGQNWSDNGPGAVSLSHMNEIHQRDGRGPRGISPVPPPGRRRSPMRGGPAGNGGQRRPSPPRRVSPMRNVSRRSSPPKRSPVRGEQMRNSVRAPSPKHGTPSRKHDGVKRDHSPSGSIRNKSPSAKRESARDSASPPRRRSRIIPRYQCYIPKAPFGMSCEVTKQSVVQLRRRYPSLYIPSDFTEAVIEWPVTTPIVTPLSLSITPITFNVLHKEVDCPDKKLPPVFAPDADSRYSAKVILLCHNGLSSVHQKAFGLLADGTTDESVDPVPFSRCINFLVGTRGKGEVMALGGLWSPSLDGNDPESDPQVLIRTAIRTVLALTGIDLSNCARWYKMVQIHYYRAEKDRIDTTVLFIPDTDGLMPTEDQFKQQLTMLGDQLTNKISAVEALALEPSQGEGTTSVADGEAAVGTTVGASSTAAVTTTPSTASATAASTTTTTATTATTTDQPSKEQVAEEHQEEEDEEDDLKPTHWSKLDIKAMKVAELRQELMARDLETKGVKTVLCTRLQEALDKEKADEEEQNNEKEEKGEAVEEETKKEAVEEVKVEEKELSEDDKKAMEKLEKEKEEKKAALERHYTLPKEPTILVYPNRHAKGGKFDCKVVSLHGLLDYRIEDCKEHSFEVALLAEAFAEMMDRSFAFDMYKALSCALDKDAEMKRRDDFKLQEAFGKDADGRKHSGTGTGHDGLDKVEKSEEEKKKEEEKLEEKRKKVLTDIRKAVIVDRVAFQAFAYFDTNLCGYLAEKDVEDVLFTIGLNISRGHVQKLVKKFSSREKINYRHITDSWVNKDGTVTYTPGTISDPPSVDTLKKGDLNLFYFVRMVPQKPVALQNESENTDSGDAANITGTVVYNGSLVNIGRVLQRVSEMEIERNNAVQKIDVLESQLKEDSKTIQALEKKKKRSDEDADKYRKRLHETEKNLKNAVDDALRIKNAVKEYRKMGERMIALAEKVVPTPKVEKSVEKEHVEAKKEKEAEKKVVKKDKKPENEKAAMSDAVEVKKELTLVDEVEGEPMETDVFLVSEAASEENKEGAKEQSSEKPAPESTNVTNEAPVSSV</sequence>
<reference evidence="11" key="1">
    <citation type="submission" date="2016-04" db="UniProtKB">
        <authorList>
            <consortium name="WormBaseParasite"/>
        </authorList>
    </citation>
    <scope>IDENTIFICATION</scope>
</reference>
<feature type="region of interest" description="Disordered" evidence="8">
    <location>
        <begin position="139"/>
        <end position="303"/>
    </location>
</feature>
<dbReference type="Pfam" id="PF14443">
    <property type="entry name" value="DBC1"/>
    <property type="match status" value="1"/>
</dbReference>
<feature type="compositionally biased region" description="Basic and acidic residues" evidence="8">
    <location>
        <begin position="846"/>
        <end position="866"/>
    </location>
</feature>
<feature type="compositionally biased region" description="Low complexity" evidence="8">
    <location>
        <begin position="574"/>
        <end position="606"/>
    </location>
</feature>
<feature type="compositionally biased region" description="Basic and acidic residues" evidence="8">
    <location>
        <begin position="178"/>
        <end position="187"/>
    </location>
</feature>
<dbReference type="GO" id="GO:0005634">
    <property type="term" value="C:nucleus"/>
    <property type="evidence" value="ECO:0007669"/>
    <property type="project" value="TreeGrafter"/>
</dbReference>
<feature type="region of interest" description="Disordered" evidence="8">
    <location>
        <begin position="833"/>
        <end position="866"/>
    </location>
</feature>
<evidence type="ECO:0000256" key="8">
    <source>
        <dbReference type="SAM" id="MobiDB-lite"/>
    </source>
</evidence>
<keyword evidence="10" id="KW-1185">Reference proteome</keyword>
<feature type="coiled-coil region" evidence="7">
    <location>
        <begin position="1023"/>
        <end position="1092"/>
    </location>
</feature>
<dbReference type="InterPro" id="IPR045353">
    <property type="entry name" value="LAIKA"/>
</dbReference>
<dbReference type="Pfam" id="PF14444">
    <property type="entry name" value="S1-like"/>
    <property type="match status" value="1"/>
</dbReference>
<dbReference type="SUPFAM" id="SSF47473">
    <property type="entry name" value="EF-hand"/>
    <property type="match status" value="1"/>
</dbReference>
<dbReference type="InterPro" id="IPR003034">
    <property type="entry name" value="SAP_dom"/>
</dbReference>
<dbReference type="Proteomes" id="UP000046393">
    <property type="component" value="Unplaced"/>
</dbReference>
<dbReference type="Pfam" id="PF02037">
    <property type="entry name" value="SAP"/>
    <property type="match status" value="1"/>
</dbReference>
<feature type="compositionally biased region" description="Acidic residues" evidence="8">
    <location>
        <begin position="618"/>
        <end position="627"/>
    </location>
</feature>